<dbReference type="PANTHER" id="PTHR38121">
    <property type="entry name" value="GH16 DOMAIN-CONTAINING PROTEIN"/>
    <property type="match status" value="1"/>
</dbReference>
<feature type="signal peptide" evidence="1">
    <location>
        <begin position="1"/>
        <end position="23"/>
    </location>
</feature>
<dbReference type="PROSITE" id="PS51762">
    <property type="entry name" value="GH16_2"/>
    <property type="match status" value="1"/>
</dbReference>
<name>A0AA39TS09_9PEZI</name>
<reference evidence="3" key="1">
    <citation type="submission" date="2023-06" db="EMBL/GenBank/DDBJ databases">
        <title>Genome-scale phylogeny and comparative genomics of the fungal order Sordariales.</title>
        <authorList>
            <consortium name="Lawrence Berkeley National Laboratory"/>
            <person name="Hensen N."/>
            <person name="Bonometti L."/>
            <person name="Westerberg I."/>
            <person name="Brannstrom I.O."/>
            <person name="Guillou S."/>
            <person name="Cros-Aarteil S."/>
            <person name="Calhoun S."/>
            <person name="Haridas S."/>
            <person name="Kuo A."/>
            <person name="Mondo S."/>
            <person name="Pangilinan J."/>
            <person name="Riley R."/>
            <person name="Labutti K."/>
            <person name="Andreopoulos B."/>
            <person name="Lipzen A."/>
            <person name="Chen C."/>
            <person name="Yanf M."/>
            <person name="Daum C."/>
            <person name="Ng V."/>
            <person name="Clum A."/>
            <person name="Steindorff A."/>
            <person name="Ohm R."/>
            <person name="Martin F."/>
            <person name="Silar P."/>
            <person name="Natvig D."/>
            <person name="Lalanne C."/>
            <person name="Gautier V."/>
            <person name="Ament-Velasquez S.L."/>
            <person name="Kruys A."/>
            <person name="Hutchinson M.I."/>
            <person name="Powell A.J."/>
            <person name="Barry K."/>
            <person name="Miller A.N."/>
            <person name="Grigoriev I.V."/>
            <person name="Debuchy R."/>
            <person name="Gladieux P."/>
            <person name="Thoren M.H."/>
            <person name="Johannesson H."/>
        </authorList>
    </citation>
    <scope>NUCLEOTIDE SEQUENCE</scope>
    <source>
        <strain evidence="3">CBS 606.72</strain>
    </source>
</reference>
<feature type="chain" id="PRO_5041312391" evidence="1">
    <location>
        <begin position="24"/>
        <end position="347"/>
    </location>
</feature>
<evidence type="ECO:0000313" key="3">
    <source>
        <dbReference type="EMBL" id="KAK0610772.1"/>
    </source>
</evidence>
<dbReference type="Proteomes" id="UP001175000">
    <property type="component" value="Unassembled WGS sequence"/>
</dbReference>
<dbReference type="InterPro" id="IPR000757">
    <property type="entry name" value="Beta-glucanase-like"/>
</dbReference>
<proteinExistence type="predicted"/>
<gene>
    <name evidence="3" type="ORF">B0T14DRAFT_540109</name>
</gene>
<accession>A0AA39TS09</accession>
<feature type="domain" description="GH16" evidence="2">
    <location>
        <begin position="39"/>
        <end position="281"/>
    </location>
</feature>
<evidence type="ECO:0000313" key="4">
    <source>
        <dbReference type="Proteomes" id="UP001175000"/>
    </source>
</evidence>
<dbReference type="Gene3D" id="2.60.120.200">
    <property type="match status" value="1"/>
</dbReference>
<dbReference type="InterPro" id="IPR013320">
    <property type="entry name" value="ConA-like_dom_sf"/>
</dbReference>
<dbReference type="AlphaFoldDB" id="A0AA39TS09"/>
<keyword evidence="1" id="KW-0732">Signal</keyword>
<dbReference type="EMBL" id="JAULSU010000007">
    <property type="protein sequence ID" value="KAK0610772.1"/>
    <property type="molecule type" value="Genomic_DNA"/>
</dbReference>
<dbReference type="Pfam" id="PF00722">
    <property type="entry name" value="Glyco_hydro_16"/>
    <property type="match status" value="1"/>
</dbReference>
<dbReference type="CDD" id="cd00413">
    <property type="entry name" value="Glyco_hydrolase_16"/>
    <property type="match status" value="1"/>
</dbReference>
<protein>
    <submittedName>
        <fullName evidence="3">Concanavalin A-like lectin/glucanase domain-containing protein</fullName>
    </submittedName>
</protein>
<evidence type="ECO:0000259" key="2">
    <source>
        <dbReference type="PROSITE" id="PS51762"/>
    </source>
</evidence>
<sequence>MKLLSCNVRSFAWASLVFQTTVAADCECGYTAEVGTGESASTQLFTRAFETDFHRVTDLRTSEWRPQTYNKTAASSRGDYGRFYSNASTLASIEGPDPGLQLIVSSQIVNGLVRSGEVAAKRQDFFHGSYRASIKLSPEPGTCAAFYWYFNDTQEIDMEFLSKDFRPENNSYPVNIVLHSSLSLATGFDAVKAGTWTQAYLPFNPTDGFHEYRFDFLPNVVYFYADGKYLTKMDGAAVPTVGGQLLLTHWSNGKATWTGGPPKKDVVMSIEYVKTYFNSTSPDQQAAFTKRCPDVSKGSVCALPALEKDTFFNLTSINGGGSLGSGSGSGSGGGSSASGGYVLVMVL</sequence>
<dbReference type="SUPFAM" id="SSF49899">
    <property type="entry name" value="Concanavalin A-like lectins/glucanases"/>
    <property type="match status" value="1"/>
</dbReference>
<comment type="caution">
    <text evidence="3">The sequence shown here is derived from an EMBL/GenBank/DDBJ whole genome shotgun (WGS) entry which is preliminary data.</text>
</comment>
<dbReference type="PANTHER" id="PTHR38121:SF5">
    <property type="entry name" value="GH16 DOMAIN-CONTAINING PROTEIN"/>
    <property type="match status" value="1"/>
</dbReference>
<dbReference type="GO" id="GO:0004553">
    <property type="term" value="F:hydrolase activity, hydrolyzing O-glycosyl compounds"/>
    <property type="evidence" value="ECO:0007669"/>
    <property type="project" value="InterPro"/>
</dbReference>
<keyword evidence="4" id="KW-1185">Reference proteome</keyword>
<evidence type="ECO:0000256" key="1">
    <source>
        <dbReference type="SAM" id="SignalP"/>
    </source>
</evidence>
<organism evidence="3 4">
    <name type="scientific">Immersiella caudata</name>
    <dbReference type="NCBI Taxonomy" id="314043"/>
    <lineage>
        <taxon>Eukaryota</taxon>
        <taxon>Fungi</taxon>
        <taxon>Dikarya</taxon>
        <taxon>Ascomycota</taxon>
        <taxon>Pezizomycotina</taxon>
        <taxon>Sordariomycetes</taxon>
        <taxon>Sordariomycetidae</taxon>
        <taxon>Sordariales</taxon>
        <taxon>Lasiosphaeriaceae</taxon>
        <taxon>Immersiella</taxon>
    </lineage>
</organism>
<dbReference type="GO" id="GO:0005975">
    <property type="term" value="P:carbohydrate metabolic process"/>
    <property type="evidence" value="ECO:0007669"/>
    <property type="project" value="InterPro"/>
</dbReference>